<dbReference type="Gramene" id="TVU22259">
    <property type="protein sequence ID" value="TVU22259"/>
    <property type="gene ID" value="EJB05_31943"/>
</dbReference>
<accession>A0A5J9UES8</accession>
<organism evidence="2 3">
    <name type="scientific">Eragrostis curvula</name>
    <name type="common">weeping love grass</name>
    <dbReference type="NCBI Taxonomy" id="38414"/>
    <lineage>
        <taxon>Eukaryota</taxon>
        <taxon>Viridiplantae</taxon>
        <taxon>Streptophyta</taxon>
        <taxon>Embryophyta</taxon>
        <taxon>Tracheophyta</taxon>
        <taxon>Spermatophyta</taxon>
        <taxon>Magnoliopsida</taxon>
        <taxon>Liliopsida</taxon>
        <taxon>Poales</taxon>
        <taxon>Poaceae</taxon>
        <taxon>PACMAD clade</taxon>
        <taxon>Chloridoideae</taxon>
        <taxon>Eragrostideae</taxon>
        <taxon>Eragrostidinae</taxon>
        <taxon>Eragrostis</taxon>
    </lineage>
</organism>
<proteinExistence type="predicted"/>
<comment type="caution">
    <text evidence="2">The sequence shown here is derived from an EMBL/GenBank/DDBJ whole genome shotgun (WGS) entry which is preliminary data.</text>
</comment>
<name>A0A5J9UES8_9POAL</name>
<keyword evidence="1" id="KW-0472">Membrane</keyword>
<dbReference type="AlphaFoldDB" id="A0A5J9UES8"/>
<evidence type="ECO:0000313" key="2">
    <source>
        <dbReference type="EMBL" id="TVU22259.1"/>
    </source>
</evidence>
<reference evidence="2 3" key="1">
    <citation type="journal article" date="2019" name="Sci. Rep.">
        <title>A high-quality genome of Eragrostis curvula grass provides insights into Poaceae evolution and supports new strategies to enhance forage quality.</title>
        <authorList>
            <person name="Carballo J."/>
            <person name="Santos B.A.C.M."/>
            <person name="Zappacosta D."/>
            <person name="Garbus I."/>
            <person name="Selva J.P."/>
            <person name="Gallo C.A."/>
            <person name="Diaz A."/>
            <person name="Albertini E."/>
            <person name="Caccamo M."/>
            <person name="Echenique V."/>
        </authorList>
    </citation>
    <scope>NUCLEOTIDE SEQUENCE [LARGE SCALE GENOMIC DNA]</scope>
    <source>
        <strain evidence="3">cv. Victoria</strain>
        <tissue evidence="2">Leaf</tissue>
    </source>
</reference>
<sequence>MHPTDEAALCKSGTVDLQGQPVRLEVLQQAAAAVTVFAIISSAAATVFAVIFLQPQPAEQPGSMVSVKIYKVGMNLEVVSNGGTKKKGKMYGRLYPAVDGVEDFSAGDGEVGVDDLGAFFLHHGDHLVQLERPLHTADHHHVQARPVLVVSHLHHRSHCLVFSSGFFRRLCIVAHCRRCH</sequence>
<evidence type="ECO:0000256" key="1">
    <source>
        <dbReference type="SAM" id="Phobius"/>
    </source>
</evidence>
<feature type="transmembrane region" description="Helical" evidence="1">
    <location>
        <begin position="30"/>
        <end position="53"/>
    </location>
</feature>
<keyword evidence="3" id="KW-1185">Reference proteome</keyword>
<keyword evidence="1" id="KW-0812">Transmembrane</keyword>
<keyword evidence="1" id="KW-1133">Transmembrane helix</keyword>
<dbReference type="Proteomes" id="UP000324897">
    <property type="component" value="Unassembled WGS sequence"/>
</dbReference>
<gene>
    <name evidence="2" type="ORF">EJB05_31943</name>
</gene>
<dbReference type="EMBL" id="RWGY01000026">
    <property type="protein sequence ID" value="TVU22259.1"/>
    <property type="molecule type" value="Genomic_DNA"/>
</dbReference>
<evidence type="ECO:0000313" key="3">
    <source>
        <dbReference type="Proteomes" id="UP000324897"/>
    </source>
</evidence>
<protein>
    <submittedName>
        <fullName evidence="2">Uncharacterized protein</fullName>
    </submittedName>
</protein>